<keyword evidence="1" id="KW-0732">Signal</keyword>
<evidence type="ECO:0000313" key="4">
    <source>
        <dbReference type="Proteomes" id="UP001595379"/>
    </source>
</evidence>
<protein>
    <submittedName>
        <fullName evidence="3">VWA domain-containing protein</fullName>
    </submittedName>
</protein>
<dbReference type="InterPro" id="IPR036465">
    <property type="entry name" value="vWFA_dom_sf"/>
</dbReference>
<dbReference type="SUPFAM" id="SSF53300">
    <property type="entry name" value="vWA-like"/>
    <property type="match status" value="1"/>
</dbReference>
<dbReference type="EMBL" id="JBHRSV010000008">
    <property type="protein sequence ID" value="MFC2925776.1"/>
    <property type="molecule type" value="Genomic_DNA"/>
</dbReference>
<evidence type="ECO:0000313" key="3">
    <source>
        <dbReference type="EMBL" id="MFC2925776.1"/>
    </source>
</evidence>
<gene>
    <name evidence="3" type="ORF">ACFOOR_06630</name>
</gene>
<organism evidence="3 4">
    <name type="scientific">Hyphobacterium vulgare</name>
    <dbReference type="NCBI Taxonomy" id="1736751"/>
    <lineage>
        <taxon>Bacteria</taxon>
        <taxon>Pseudomonadati</taxon>
        <taxon>Pseudomonadota</taxon>
        <taxon>Alphaproteobacteria</taxon>
        <taxon>Maricaulales</taxon>
        <taxon>Maricaulaceae</taxon>
        <taxon>Hyphobacterium</taxon>
    </lineage>
</organism>
<name>A0ABV6ZWE3_9PROT</name>
<comment type="caution">
    <text evidence="3">The sequence shown here is derived from an EMBL/GenBank/DDBJ whole genome shotgun (WGS) entry which is preliminary data.</text>
</comment>
<dbReference type="InterPro" id="IPR002035">
    <property type="entry name" value="VWF_A"/>
</dbReference>
<dbReference type="Pfam" id="PF00092">
    <property type="entry name" value="VWA"/>
    <property type="match status" value="1"/>
</dbReference>
<keyword evidence="4" id="KW-1185">Reference proteome</keyword>
<sequence length="521" mass="54334">MRIVWLAGVTAGLLASASFAQTEIVAVDHGVDACPAFDVIQARILEVTRGTLAAGSETVAPEGEGPIAVEFILDASGSMGAQAAGREKMQIALDAFEAALSELQGANVLAGLRAYGFDSSLAHTAEASCPNSELLTGFRTGDEIAALGTAARGLTPYGYTPIAASLRAAADDLIEVEARERLIVLISDGEETCNGDPVAVAGELAGLGVNLSTYVVGFDLDAAQAAQMRAIAQAGGGRYLDAPDGDALANAMREAVGMTVRRSERRLERCSNPIEGGLTPEDAVLIEPGIYTVGELLPRGEYRYFRVATDEGDLGVVRGLLQSYAYVGEADNLSESPAALGAMTIRMLNPEGERAGSGFPRIRNLPGEATAGYYADTDGRGFVFAIGDNYETVTPESLFEVAIEDGDDGEGGDNDAEVAGNYSSLGSNASARGHVGHDDLSDLWAIHADGPLSVTVTLENADMRFTVEIVDPDTGRRIDRPRFTGSEVSVDLGGPGLVRVATAEPRLASKHSAYTISVSAR</sequence>
<proteinExistence type="predicted"/>
<evidence type="ECO:0000259" key="2">
    <source>
        <dbReference type="PROSITE" id="PS50234"/>
    </source>
</evidence>
<feature type="domain" description="VWFA" evidence="2">
    <location>
        <begin position="68"/>
        <end position="256"/>
    </location>
</feature>
<dbReference type="PROSITE" id="PS50234">
    <property type="entry name" value="VWFA"/>
    <property type="match status" value="1"/>
</dbReference>
<reference evidence="4" key="1">
    <citation type="journal article" date="2019" name="Int. J. Syst. Evol. Microbiol.">
        <title>The Global Catalogue of Microorganisms (GCM) 10K type strain sequencing project: providing services to taxonomists for standard genome sequencing and annotation.</title>
        <authorList>
            <consortium name="The Broad Institute Genomics Platform"/>
            <consortium name="The Broad Institute Genome Sequencing Center for Infectious Disease"/>
            <person name="Wu L."/>
            <person name="Ma J."/>
        </authorList>
    </citation>
    <scope>NUCLEOTIDE SEQUENCE [LARGE SCALE GENOMIC DNA]</scope>
    <source>
        <strain evidence="4">KCTC 52487</strain>
    </source>
</reference>
<accession>A0ABV6ZWE3</accession>
<dbReference type="SMART" id="SM00327">
    <property type="entry name" value="VWA"/>
    <property type="match status" value="1"/>
</dbReference>
<dbReference type="RefSeq" id="WP_343165478.1">
    <property type="nucleotide sequence ID" value="NZ_JBHRSV010000008.1"/>
</dbReference>
<feature type="signal peptide" evidence="1">
    <location>
        <begin position="1"/>
        <end position="20"/>
    </location>
</feature>
<dbReference type="Gene3D" id="3.40.50.410">
    <property type="entry name" value="von Willebrand factor, type A domain"/>
    <property type="match status" value="1"/>
</dbReference>
<evidence type="ECO:0000256" key="1">
    <source>
        <dbReference type="SAM" id="SignalP"/>
    </source>
</evidence>
<feature type="chain" id="PRO_5045533928" evidence="1">
    <location>
        <begin position="21"/>
        <end position="521"/>
    </location>
</feature>
<dbReference type="Proteomes" id="UP001595379">
    <property type="component" value="Unassembled WGS sequence"/>
</dbReference>